<dbReference type="SMART" id="SM00228">
    <property type="entry name" value="PDZ"/>
    <property type="match status" value="1"/>
</dbReference>
<dbReference type="PROSITE" id="PS50106">
    <property type="entry name" value="PDZ"/>
    <property type="match status" value="1"/>
</dbReference>
<dbReference type="GO" id="GO:0005634">
    <property type="term" value="C:nucleus"/>
    <property type="evidence" value="ECO:0007669"/>
    <property type="project" value="TreeGrafter"/>
</dbReference>
<dbReference type="GO" id="GO:1990269">
    <property type="term" value="F:RNA polymerase II C-terminal domain phosphoserine binding"/>
    <property type="evidence" value="ECO:0007669"/>
    <property type="project" value="TreeGrafter"/>
</dbReference>
<dbReference type="SUPFAM" id="SSF50156">
    <property type="entry name" value="PDZ domain-like"/>
    <property type="match status" value="1"/>
</dbReference>
<dbReference type="PANTHER" id="PTHR23140">
    <property type="entry name" value="RNA PROCESSING PROTEIN LD23810P"/>
    <property type="match status" value="1"/>
</dbReference>
<dbReference type="Gene3D" id="1.25.40.90">
    <property type="match status" value="1"/>
</dbReference>
<dbReference type="InterPro" id="IPR001478">
    <property type="entry name" value="PDZ"/>
</dbReference>
<evidence type="ECO:0000313" key="5">
    <source>
        <dbReference type="EMBL" id="EFB17730.1"/>
    </source>
</evidence>
<feature type="region of interest" description="Disordered" evidence="2">
    <location>
        <begin position="458"/>
        <end position="491"/>
    </location>
</feature>
<dbReference type="FunFam" id="2.30.42.10:FF:000155">
    <property type="entry name" value="membrane-associated guanylate kinase, WW and PDZ domain-containing protein 2 isoform X4"/>
    <property type="match status" value="1"/>
</dbReference>
<dbReference type="Pfam" id="PF04818">
    <property type="entry name" value="CID"/>
    <property type="match status" value="1"/>
</dbReference>
<name>D2I0N5_AILME</name>
<dbReference type="EMBL" id="GL193908">
    <property type="protein sequence ID" value="EFB17730.1"/>
    <property type="molecule type" value="Genomic_DNA"/>
</dbReference>
<dbReference type="SMART" id="SM00582">
    <property type="entry name" value="RPR"/>
    <property type="match status" value="1"/>
</dbReference>
<dbReference type="GO" id="GO:2000805">
    <property type="term" value="P:negative regulation of termination of RNA polymerase II transcription, poly(A)-coupled"/>
    <property type="evidence" value="ECO:0007669"/>
    <property type="project" value="TreeGrafter"/>
</dbReference>
<dbReference type="InterPro" id="IPR036034">
    <property type="entry name" value="PDZ_sf"/>
</dbReference>
<dbReference type="Pfam" id="PF00595">
    <property type="entry name" value="PDZ"/>
    <property type="match status" value="1"/>
</dbReference>
<dbReference type="Gene3D" id="2.30.42.10">
    <property type="match status" value="1"/>
</dbReference>
<dbReference type="PROSITE" id="PS51391">
    <property type="entry name" value="CID"/>
    <property type="match status" value="1"/>
</dbReference>
<dbReference type="InterPro" id="IPR006569">
    <property type="entry name" value="CID_dom"/>
</dbReference>
<dbReference type="InParanoid" id="D2I0N5"/>
<keyword evidence="1" id="KW-0694">RNA-binding</keyword>
<dbReference type="InterPro" id="IPR051485">
    <property type="entry name" value="SR-CTD_assoc_factor"/>
</dbReference>
<dbReference type="AlphaFoldDB" id="D2I0N5"/>
<feature type="region of interest" description="Disordered" evidence="2">
    <location>
        <begin position="238"/>
        <end position="271"/>
    </location>
</feature>
<evidence type="ECO:0000259" key="3">
    <source>
        <dbReference type="PROSITE" id="PS50106"/>
    </source>
</evidence>
<evidence type="ECO:0000256" key="1">
    <source>
        <dbReference type="ARBA" id="ARBA00022884"/>
    </source>
</evidence>
<evidence type="ECO:0000256" key="2">
    <source>
        <dbReference type="SAM" id="MobiDB-lite"/>
    </source>
</evidence>
<feature type="compositionally biased region" description="Basic residues" evidence="2">
    <location>
        <begin position="480"/>
        <end position="489"/>
    </location>
</feature>
<protein>
    <recommendedName>
        <fullName evidence="6">CID domain-containing protein</fullName>
    </recommendedName>
</protein>
<organism evidence="5">
    <name type="scientific">Ailuropoda melanoleuca</name>
    <name type="common">Giant panda</name>
    <dbReference type="NCBI Taxonomy" id="9646"/>
    <lineage>
        <taxon>Eukaryota</taxon>
        <taxon>Metazoa</taxon>
        <taxon>Chordata</taxon>
        <taxon>Craniata</taxon>
        <taxon>Vertebrata</taxon>
        <taxon>Euteleostomi</taxon>
        <taxon>Mammalia</taxon>
        <taxon>Eutheria</taxon>
        <taxon>Laurasiatheria</taxon>
        <taxon>Carnivora</taxon>
        <taxon>Caniformia</taxon>
        <taxon>Ursidae</taxon>
        <taxon>Ailuropoda</taxon>
    </lineage>
</organism>
<evidence type="ECO:0008006" key="6">
    <source>
        <dbReference type="Google" id="ProtNLM"/>
    </source>
</evidence>
<proteinExistence type="predicted"/>
<feature type="domain" description="CID" evidence="4">
    <location>
        <begin position="95"/>
        <end position="232"/>
    </location>
</feature>
<reference evidence="5" key="1">
    <citation type="journal article" date="2010" name="Nature">
        <title>The sequence and de novo assembly of the giant panda genome.</title>
        <authorList>
            <person name="Li R."/>
            <person name="Fan W."/>
            <person name="Tian G."/>
            <person name="Zhu H."/>
            <person name="He L."/>
            <person name="Cai J."/>
            <person name="Huang Q."/>
            <person name="Cai Q."/>
            <person name="Li B."/>
            <person name="Bai Y."/>
            <person name="Zhang Z."/>
            <person name="Zhang Y."/>
            <person name="Wang W."/>
            <person name="Li J."/>
            <person name="Wei F."/>
            <person name="Li H."/>
            <person name="Jian M."/>
            <person name="Li J."/>
            <person name="Zhang Z."/>
            <person name="Nielsen R."/>
            <person name="Li D."/>
            <person name="Gu W."/>
            <person name="Yang Z."/>
            <person name="Xuan Z."/>
            <person name="Ryder O.A."/>
            <person name="Leung F.C."/>
            <person name="Zhou Y."/>
            <person name="Cao J."/>
            <person name="Sun X."/>
            <person name="Fu Y."/>
            <person name="Fang X."/>
            <person name="Guo X."/>
            <person name="Wang B."/>
            <person name="Hou R."/>
            <person name="Shen F."/>
            <person name="Mu B."/>
            <person name="Ni P."/>
            <person name="Lin R."/>
            <person name="Qian W."/>
            <person name="Wang G."/>
            <person name="Yu C."/>
            <person name="Nie W."/>
            <person name="Wang J."/>
            <person name="Wu Z."/>
            <person name="Liang H."/>
            <person name="Min J."/>
            <person name="Wu Q."/>
            <person name="Cheng S."/>
            <person name="Ruan J."/>
            <person name="Wang M."/>
            <person name="Shi Z."/>
            <person name="Wen M."/>
            <person name="Liu B."/>
            <person name="Ren X."/>
            <person name="Zheng H."/>
            <person name="Dong D."/>
            <person name="Cook K."/>
            <person name="Shan G."/>
            <person name="Zhang H."/>
            <person name="Kosiol C."/>
            <person name="Xie X."/>
            <person name="Lu Z."/>
            <person name="Zheng H."/>
            <person name="Li Y."/>
            <person name="Steiner C.C."/>
            <person name="Lam T.T."/>
            <person name="Lin S."/>
            <person name="Zhang Q."/>
            <person name="Li G."/>
            <person name="Tian J."/>
            <person name="Gong T."/>
            <person name="Liu H."/>
            <person name="Zhang D."/>
            <person name="Fang L."/>
            <person name="Ye C."/>
            <person name="Zhang J."/>
            <person name="Hu W."/>
            <person name="Xu A."/>
            <person name="Ren Y."/>
            <person name="Zhang G."/>
            <person name="Bruford M.W."/>
            <person name="Li Q."/>
            <person name="Ma L."/>
            <person name="Guo Y."/>
            <person name="An N."/>
            <person name="Hu Y."/>
            <person name="Zheng Y."/>
            <person name="Shi Y."/>
            <person name="Li Z."/>
            <person name="Liu Q."/>
            <person name="Chen Y."/>
            <person name="Zhao J."/>
            <person name="Qu N."/>
            <person name="Zhao S."/>
            <person name="Tian F."/>
            <person name="Wang X."/>
            <person name="Wang H."/>
            <person name="Xu L."/>
            <person name="Liu X."/>
            <person name="Vinar T."/>
            <person name="Wang Y."/>
            <person name="Lam T.W."/>
            <person name="Yiu S.M."/>
            <person name="Liu S."/>
            <person name="Zhang H."/>
            <person name="Li D."/>
            <person name="Huang Y."/>
            <person name="Wang X."/>
            <person name="Yang G."/>
            <person name="Jiang Z."/>
            <person name="Wang J."/>
            <person name="Qin N."/>
            <person name="Li L."/>
            <person name="Li J."/>
            <person name="Bolund L."/>
            <person name="Kristiansen K."/>
            <person name="Wong G.K."/>
            <person name="Olson M."/>
            <person name="Zhang X."/>
            <person name="Li S."/>
            <person name="Yang H."/>
            <person name="Wang J."/>
            <person name="Wang J."/>
        </authorList>
    </citation>
    <scope>NUCLEOTIDE SEQUENCE [LARGE SCALE GENOMIC DNA]</scope>
</reference>
<dbReference type="InterPro" id="IPR008942">
    <property type="entry name" value="ENTH_VHS"/>
</dbReference>
<dbReference type="GO" id="GO:0003723">
    <property type="term" value="F:RNA binding"/>
    <property type="evidence" value="ECO:0007669"/>
    <property type="project" value="UniProtKB-KW"/>
</dbReference>
<sequence length="644" mass="70071">MKRVVVIMREQRADWYNPGSNLGTALLQEVSARAKCFRQKGNVWGNLYLYQGLANPAAQRFTGVPSGLRGYPLPARRSQCFTLAVRADAGLHGRLQMHAQRAELFSLMDMKPPISRAKMILITKAAIKAIKLYKHVVQIVEKFIKKCKPEYKVPGLYVIDSIVRQSRHQFGTDKDVFGPRFSKNITATFQYLYLCPSEDKSKIVRVLNLWQKNGVFKIEIIQPLLDMAAGTSNAAPVAENVTNNEGSPPPPVKVSSEPPQATTNSVPTVPQLPSSDAFAAVAQLFQTTQGQQLQQILQTFQQPPKPQSPAIDNAVMAQVQAITAQLKTAPAQPPEQKAAFPPPEQKTAFDKKLLDRFDYDDEPEAVEESKKEDAAAAAAAATTALLCCGATALSVIQGTAQPHPSSPTCPAVPLILPLHHPHSIQRRGKAPNRRGRKAKSALLTSWPPCSSILILSPPTPLPQRNPSGAEATHPTAMSKSLKKKSHWTSKVHESVIGRNPEGQLGFELKGGAENGQFPYLGEVKPGKVAYESGSKLVSEELLLEVNETPVAGLTIRDVLAVIKHCKDPLRLKCVKQGERSGLLGALPGGWTTRSAEQWQGVALVEWKFSVVGLSFGFRFEGCVSEELDGKASWFSSGSLGSNLA</sequence>
<dbReference type="PANTHER" id="PTHR23140:SF3">
    <property type="entry name" value="SR-RELATED AND CTD-ASSOCIATED FACTOR 4"/>
    <property type="match status" value="1"/>
</dbReference>
<dbReference type="FunFam" id="1.25.40.90:FF:000004">
    <property type="entry name" value="splicing factor, arginine/serine-rich 15"/>
    <property type="match status" value="1"/>
</dbReference>
<dbReference type="CDD" id="cd06730">
    <property type="entry name" value="PDZ0_MAGI-1_3-like"/>
    <property type="match status" value="1"/>
</dbReference>
<dbReference type="CDD" id="cd17005">
    <property type="entry name" value="CID_SFRS15_SCAF4"/>
    <property type="match status" value="1"/>
</dbReference>
<gene>
    <name evidence="5" type="ORF">PANDA_018772</name>
</gene>
<dbReference type="SUPFAM" id="SSF48464">
    <property type="entry name" value="ENTH/VHS domain"/>
    <property type="match status" value="1"/>
</dbReference>
<feature type="compositionally biased region" description="Polar residues" evidence="2">
    <location>
        <begin position="260"/>
        <end position="271"/>
    </location>
</feature>
<evidence type="ECO:0000259" key="4">
    <source>
        <dbReference type="PROSITE" id="PS51391"/>
    </source>
</evidence>
<accession>D2I0N5</accession>
<feature type="domain" description="PDZ" evidence="3">
    <location>
        <begin position="493"/>
        <end position="577"/>
    </location>
</feature>